<reference evidence="3" key="1">
    <citation type="submission" date="2020-04" db="EMBL/GenBank/DDBJ databases">
        <title>Ralstonia solanacearum UW576, UW763, UW773, and UW774.</title>
        <authorList>
            <person name="Steidl O."/>
            <person name="Truchon A."/>
            <person name="Allen C."/>
        </authorList>
    </citation>
    <scope>NUCLEOTIDE SEQUENCE [LARGE SCALE GENOMIC DNA]</scope>
    <source>
        <strain evidence="3">UW774</strain>
    </source>
</reference>
<feature type="compositionally biased region" description="Basic and acidic residues" evidence="1">
    <location>
        <begin position="35"/>
        <end position="45"/>
    </location>
</feature>
<proteinExistence type="predicted"/>
<organism evidence="2 3">
    <name type="scientific">Ralstonia solanacearum</name>
    <name type="common">Pseudomonas solanacearum</name>
    <dbReference type="NCBI Taxonomy" id="305"/>
    <lineage>
        <taxon>Bacteria</taxon>
        <taxon>Pseudomonadati</taxon>
        <taxon>Pseudomonadota</taxon>
        <taxon>Betaproteobacteria</taxon>
        <taxon>Burkholderiales</taxon>
        <taxon>Burkholderiaceae</taxon>
        <taxon>Ralstonia</taxon>
        <taxon>Ralstonia solanacearum species complex</taxon>
    </lineage>
</organism>
<protein>
    <submittedName>
        <fullName evidence="2">Uncharacterized protein</fullName>
    </submittedName>
</protein>
<evidence type="ECO:0000256" key="1">
    <source>
        <dbReference type="SAM" id="MobiDB-lite"/>
    </source>
</evidence>
<name>A0AA92QA94_RALSL</name>
<evidence type="ECO:0000313" key="3">
    <source>
        <dbReference type="Proteomes" id="UP000593970"/>
    </source>
</evidence>
<feature type="region of interest" description="Disordered" evidence="1">
    <location>
        <begin position="1"/>
        <end position="45"/>
    </location>
</feature>
<dbReference type="EMBL" id="CP051169">
    <property type="protein sequence ID" value="QOK95654.1"/>
    <property type="molecule type" value="Genomic_DNA"/>
</dbReference>
<dbReference type="AlphaFoldDB" id="A0AA92QA94"/>
<gene>
    <name evidence="2" type="ORF">HF909_03860</name>
</gene>
<evidence type="ECO:0000313" key="2">
    <source>
        <dbReference type="EMBL" id="QOK95654.1"/>
    </source>
</evidence>
<sequence>MAKSQLRGNREAKKPKQPKKPAVPATPFSTVQSRVGHEGAAKKRT</sequence>
<dbReference type="Proteomes" id="UP000593970">
    <property type="component" value="Chromosome"/>
</dbReference>
<accession>A0AA92QA94</accession>